<evidence type="ECO:0000256" key="1">
    <source>
        <dbReference type="SAM" id="MobiDB-lite"/>
    </source>
</evidence>
<dbReference type="GeneID" id="88175304"/>
<sequence length="597" mass="65871">MCFMSKSYGTVFLSACSTADEAFVEARIGDNVTKYTLPSWFRGSVSKMKVSSEFIVVLAVHGHLYVLKYEREHEHDSSSGRLLPANLDGSLKSVFTHCTQPIVLEDLLLEVSSSEILLKTATFDSAAVFDVMGTWLVYSPTKSEIDYFKRLQISKDSAANGRSDKKAVAKSMYTPVKLPLGNPLLVSMMSSLSNNAFDKLFKLSQFGTKKFRSYMSSSENIIDKDVSLHSISNSIGKALYSTATKLKKQALSSSSNEFVKVIDLRNGQVMATFKPPGGISHLSLSPYDLHLIQVSYRGDNFYMWDLYKLPKEVSLVEKFTRGKTSAKIKDVVWFVNDKNTETLSGTNSGFGCITKESGSLHWFNINYLFCGNETSNYPNVINTGLAQKSPASGQFLDSWILPSNKALKFLKLPPASNMSKSNTGADTNTRSALTQLSFLDSDGSLRLLSPLNGKHTFKYVLPKAPHNFTESTESNNVSNGNSHHGPANKGIPIFPRSSETCKGRKFDVPLSQTEIETAAPYMSLIKNRKVEILRYDLGDENGDAFFQLFASFGNEIPTVQQRFAKDSGSSTPLHASGEMSIDGGLELNLDDQYEGDP</sequence>
<accession>A0AAX4HED7</accession>
<dbReference type="RefSeq" id="XP_062879255.1">
    <property type="nucleotide sequence ID" value="XM_063023185.1"/>
</dbReference>
<dbReference type="SUPFAM" id="SSF69322">
    <property type="entry name" value="Tricorn protease domain 2"/>
    <property type="match status" value="1"/>
</dbReference>
<dbReference type="Gene3D" id="2.130.10.10">
    <property type="entry name" value="YVTN repeat-like/Quinoprotein amine dehydrogenase"/>
    <property type="match status" value="1"/>
</dbReference>
<evidence type="ECO:0000313" key="3">
    <source>
        <dbReference type="Proteomes" id="UP001338582"/>
    </source>
</evidence>
<feature type="region of interest" description="Disordered" evidence="1">
    <location>
        <begin position="470"/>
        <end position="498"/>
    </location>
</feature>
<protein>
    <submittedName>
        <fullName evidence="2">Uncharacterized protein</fullName>
    </submittedName>
</protein>
<feature type="compositionally biased region" description="Acidic residues" evidence="1">
    <location>
        <begin position="588"/>
        <end position="597"/>
    </location>
</feature>
<dbReference type="Proteomes" id="UP001338582">
    <property type="component" value="Chromosome 5"/>
</dbReference>
<dbReference type="InterPro" id="IPR015943">
    <property type="entry name" value="WD40/YVTN_repeat-like_dom_sf"/>
</dbReference>
<reference evidence="2 3" key="1">
    <citation type="submission" date="2023-10" db="EMBL/GenBank/DDBJ databases">
        <title>Draft Genome Sequence of Candida saopaulonensis from a very Premature Infant with Sepsis.</title>
        <authorList>
            <person name="Ning Y."/>
            <person name="Dai R."/>
            <person name="Xiao M."/>
            <person name="Xu Y."/>
            <person name="Yan Q."/>
            <person name="Zhang L."/>
        </authorList>
    </citation>
    <scope>NUCLEOTIDE SEQUENCE [LARGE SCALE GENOMIC DNA]</scope>
    <source>
        <strain evidence="2 3">19XY460</strain>
    </source>
</reference>
<dbReference type="AlphaFoldDB" id="A0AAX4HED7"/>
<dbReference type="KEGG" id="asau:88175304"/>
<gene>
    <name evidence="2" type="ORF">PUMCH_004243</name>
</gene>
<feature type="compositionally biased region" description="Low complexity" evidence="1">
    <location>
        <begin position="474"/>
        <end position="485"/>
    </location>
</feature>
<name>A0AAX4HED7_9ASCO</name>
<organism evidence="2 3">
    <name type="scientific">Australozyma saopauloensis</name>
    <dbReference type="NCBI Taxonomy" id="291208"/>
    <lineage>
        <taxon>Eukaryota</taxon>
        <taxon>Fungi</taxon>
        <taxon>Dikarya</taxon>
        <taxon>Ascomycota</taxon>
        <taxon>Saccharomycotina</taxon>
        <taxon>Pichiomycetes</taxon>
        <taxon>Metschnikowiaceae</taxon>
        <taxon>Australozyma</taxon>
    </lineage>
</organism>
<evidence type="ECO:0000313" key="2">
    <source>
        <dbReference type="EMBL" id="WPK26876.1"/>
    </source>
</evidence>
<proteinExistence type="predicted"/>
<keyword evidence="3" id="KW-1185">Reference proteome</keyword>
<dbReference type="EMBL" id="CP138898">
    <property type="protein sequence ID" value="WPK26876.1"/>
    <property type="molecule type" value="Genomic_DNA"/>
</dbReference>
<feature type="region of interest" description="Disordered" evidence="1">
    <location>
        <begin position="565"/>
        <end position="597"/>
    </location>
</feature>